<dbReference type="SUPFAM" id="SSF46785">
    <property type="entry name" value="Winged helix' DNA-binding domain"/>
    <property type="match status" value="2"/>
</dbReference>
<dbReference type="GO" id="GO:0006270">
    <property type="term" value="P:DNA replication initiation"/>
    <property type="evidence" value="ECO:0007669"/>
    <property type="project" value="InterPro"/>
</dbReference>
<dbReference type="Gene3D" id="1.10.10.10">
    <property type="entry name" value="Winged helix-like DNA-binding domain superfamily/Winged helix DNA-binding domain"/>
    <property type="match status" value="2"/>
</dbReference>
<dbReference type="InterPro" id="IPR036388">
    <property type="entry name" value="WH-like_DNA-bd_sf"/>
</dbReference>
<organism evidence="2">
    <name type="scientific">uncultured prokaryote</name>
    <dbReference type="NCBI Taxonomy" id="198431"/>
    <lineage>
        <taxon>unclassified sequences</taxon>
        <taxon>environmental samples</taxon>
    </lineage>
</organism>
<reference evidence="2" key="2">
    <citation type="submission" date="2015-07" db="EMBL/GenBank/DDBJ databases">
        <title>Plasmids, circular viruses and viroids from rat gut.</title>
        <authorList>
            <person name="Jorgensen T.J."/>
            <person name="Hansen M.A."/>
            <person name="Xu Z."/>
            <person name="Tabak M.A."/>
            <person name="Sorensen S.J."/>
            <person name="Hansen L.H."/>
        </authorList>
    </citation>
    <scope>NUCLEOTIDE SEQUENCE</scope>
    <source>
        <plasmid evidence="2">pRGRH0559</plasmid>
    </source>
</reference>
<protein>
    <recommendedName>
        <fullName evidence="1">Initiator Rep protein WH1 domain-containing protein</fullName>
    </recommendedName>
</protein>
<dbReference type="AlphaFoldDB" id="A0A0H5PZT5"/>
<dbReference type="InterPro" id="IPR036390">
    <property type="entry name" value="WH_DNA-bd_sf"/>
</dbReference>
<dbReference type="EMBL" id="LN853191">
    <property type="protein sequence ID" value="CRY95236.1"/>
    <property type="molecule type" value="Genomic_DNA"/>
</dbReference>
<dbReference type="Pfam" id="PF21205">
    <property type="entry name" value="Rep3_C"/>
    <property type="match status" value="1"/>
</dbReference>
<geneLocation type="plasmid" evidence="2">
    <name>pRGRH0559</name>
</geneLocation>
<name>A0A0H5PZT5_9ZZZZ</name>
<feature type="domain" description="Initiator Rep protein WH1" evidence="1">
    <location>
        <begin position="16"/>
        <end position="158"/>
    </location>
</feature>
<dbReference type="GO" id="GO:0003887">
    <property type="term" value="F:DNA-directed DNA polymerase activity"/>
    <property type="evidence" value="ECO:0007669"/>
    <property type="project" value="InterPro"/>
</dbReference>
<proteinExistence type="predicted"/>
<dbReference type="InterPro" id="IPR000525">
    <property type="entry name" value="Initiator_Rep_WH1"/>
</dbReference>
<reference evidence="2" key="1">
    <citation type="submission" date="2015-06" db="EMBL/GenBank/DDBJ databases">
        <authorList>
            <person name="Joergensen T."/>
        </authorList>
    </citation>
    <scope>NUCLEOTIDE SEQUENCE</scope>
    <source>
        <plasmid evidence="2">pRGRH0559</plasmid>
    </source>
</reference>
<evidence type="ECO:0000259" key="1">
    <source>
        <dbReference type="Pfam" id="PF01051"/>
    </source>
</evidence>
<accession>A0A0H5PZT5</accession>
<sequence>MMELDVKKHYPKDWMVLQNRVVECFRGMSLDEKRLFIMATPLARTTNISSGEPIYISTEEFAAACGLEISGAYTALSIARKKLFDRHFGYVRADKAKVDIRWVYKTAYSDAGAELYFTDEVLLLLREFDALNPYTKYKKEIVLRLRKDYSLDFYHLAKKHQTMGGFQISLDELFEQIELPESYKDLSNLRKRVIVPSLAEITAQTDIELSYENVKRGRTVVGFKFTVKAKEKPKPQGDGKMIDVGKGRGDTVEPFHKLTVAQLDSYCSQLAELPQIQKLAHTGEAMKPFIARIRSMLQDPEQQKKLMPHLKRLGFKAKAAKA</sequence>
<dbReference type="Pfam" id="PF01051">
    <property type="entry name" value="Rep3_N"/>
    <property type="match status" value="1"/>
</dbReference>
<keyword evidence="2" id="KW-0614">Plasmid</keyword>
<evidence type="ECO:0000313" key="2">
    <source>
        <dbReference type="EMBL" id="CRY95236.1"/>
    </source>
</evidence>